<evidence type="ECO:0000313" key="1">
    <source>
        <dbReference type="EMBL" id="SEF24776.1"/>
    </source>
</evidence>
<name>A0A1H5QFE2_9PSEU</name>
<reference evidence="2" key="1">
    <citation type="submission" date="2016-10" db="EMBL/GenBank/DDBJ databases">
        <authorList>
            <person name="Varghese N."/>
            <person name="Submissions S."/>
        </authorList>
    </citation>
    <scope>NUCLEOTIDE SEQUENCE [LARGE SCALE GENOMIC DNA]</scope>
    <source>
        <strain evidence="2">DSM 44654</strain>
    </source>
</reference>
<keyword evidence="2" id="KW-1185">Reference proteome</keyword>
<dbReference type="Proteomes" id="UP000198878">
    <property type="component" value="Unassembled WGS sequence"/>
</dbReference>
<gene>
    <name evidence="1" type="ORF">SAMN05421837_102862</name>
</gene>
<organism evidence="1 2">
    <name type="scientific">Amycolatopsis pretoriensis</name>
    <dbReference type="NCBI Taxonomy" id="218821"/>
    <lineage>
        <taxon>Bacteria</taxon>
        <taxon>Bacillati</taxon>
        <taxon>Actinomycetota</taxon>
        <taxon>Actinomycetes</taxon>
        <taxon>Pseudonocardiales</taxon>
        <taxon>Pseudonocardiaceae</taxon>
        <taxon>Amycolatopsis</taxon>
    </lineage>
</organism>
<protein>
    <submittedName>
        <fullName evidence="1">Uncharacterized protein</fullName>
    </submittedName>
</protein>
<evidence type="ECO:0000313" key="2">
    <source>
        <dbReference type="Proteomes" id="UP000198878"/>
    </source>
</evidence>
<sequence length="54" mass="5805">MSAARSEEPQIRVILPAGLPELTPAVARALLAVLIEVTEVPVLDVPEEEVNRDS</sequence>
<dbReference type="EMBL" id="FNUJ01000002">
    <property type="protein sequence ID" value="SEF24776.1"/>
    <property type="molecule type" value="Genomic_DNA"/>
</dbReference>
<dbReference type="RefSeq" id="WP_158104148.1">
    <property type="nucleotide sequence ID" value="NZ_FNUJ01000002.1"/>
</dbReference>
<dbReference type="OrthoDB" id="3700422at2"/>
<proteinExistence type="predicted"/>
<dbReference type="AlphaFoldDB" id="A0A1H5QFE2"/>
<accession>A0A1H5QFE2</accession>
<dbReference type="STRING" id="218821.SAMN05421837_102862"/>